<dbReference type="EMBL" id="JAPDRK010000003">
    <property type="protein sequence ID" value="KAJ9614289.1"/>
    <property type="molecule type" value="Genomic_DNA"/>
</dbReference>
<evidence type="ECO:0000313" key="4">
    <source>
        <dbReference type="Proteomes" id="UP001172673"/>
    </source>
</evidence>
<dbReference type="AlphaFoldDB" id="A0AA39CN19"/>
<comment type="caution">
    <text evidence="3">The sequence shown here is derived from an EMBL/GenBank/DDBJ whole genome shotgun (WGS) entry which is preliminary data.</text>
</comment>
<gene>
    <name evidence="3" type="ORF">H2200_002425</name>
</gene>
<keyword evidence="2" id="KW-0560">Oxidoreductase</keyword>
<dbReference type="PANTHER" id="PTHR48107">
    <property type="entry name" value="NADPH-DEPENDENT ALDEHYDE REDUCTASE-LIKE PROTEIN, CHLOROPLASTIC-RELATED"/>
    <property type="match status" value="1"/>
</dbReference>
<dbReference type="InterPro" id="IPR036291">
    <property type="entry name" value="NAD(P)-bd_dom_sf"/>
</dbReference>
<dbReference type="PRINTS" id="PR00080">
    <property type="entry name" value="SDRFAMILY"/>
</dbReference>
<evidence type="ECO:0000313" key="3">
    <source>
        <dbReference type="EMBL" id="KAJ9614289.1"/>
    </source>
</evidence>
<evidence type="ECO:0000256" key="2">
    <source>
        <dbReference type="ARBA" id="ARBA00023002"/>
    </source>
</evidence>
<sequence length="272" mass="28162">MSTSTIPAPLAGKVAIVTGGSRGIGRAIAVHFAAKGVAKIAITYASNSSAADETLAQLAKINPNIKSTAFQANVLSDTFAQDVVAKTLDSLSTKTIDIIVANAPYANTDDAPPIATLSKKTFDNLMTGNAWAPAQLFLNALPHIPRGGRVIMIGSTASKAANPDPVVPYGASKAALDSITRSLALIYSAKHGITINSVSVGATKTELLRSPEEGGVLPQEFIDMLASKHTADRRLGEVEDIAGIVGFLASEESRWINGNNVPANGGSMLEAQ</sequence>
<dbReference type="Pfam" id="PF13561">
    <property type="entry name" value="adh_short_C2"/>
    <property type="match status" value="1"/>
</dbReference>
<proteinExistence type="inferred from homology"/>
<keyword evidence="4" id="KW-1185">Reference proteome</keyword>
<dbReference type="Gene3D" id="3.40.50.720">
    <property type="entry name" value="NAD(P)-binding Rossmann-like Domain"/>
    <property type="match status" value="1"/>
</dbReference>
<dbReference type="PRINTS" id="PR00081">
    <property type="entry name" value="GDHRDH"/>
</dbReference>
<accession>A0AA39CN19</accession>
<protein>
    <submittedName>
        <fullName evidence="3">Uncharacterized protein</fullName>
    </submittedName>
</protein>
<name>A0AA39CN19_9EURO</name>
<reference evidence="3" key="1">
    <citation type="submission" date="2022-10" db="EMBL/GenBank/DDBJ databases">
        <title>Culturing micro-colonial fungi from biological soil crusts in the Mojave desert and describing Neophaeococcomyces mojavensis, and introducing the new genera and species Taxawa tesnikishii.</title>
        <authorList>
            <person name="Kurbessoian T."/>
            <person name="Stajich J.E."/>
        </authorList>
    </citation>
    <scope>NUCLEOTIDE SEQUENCE</scope>
    <source>
        <strain evidence="3">TK_41</strain>
    </source>
</reference>
<comment type="similarity">
    <text evidence="1">Belongs to the short-chain dehydrogenases/reductases (SDR) family.</text>
</comment>
<organism evidence="3 4">
    <name type="scientific">Cladophialophora chaetospira</name>
    <dbReference type="NCBI Taxonomy" id="386627"/>
    <lineage>
        <taxon>Eukaryota</taxon>
        <taxon>Fungi</taxon>
        <taxon>Dikarya</taxon>
        <taxon>Ascomycota</taxon>
        <taxon>Pezizomycotina</taxon>
        <taxon>Eurotiomycetes</taxon>
        <taxon>Chaetothyriomycetidae</taxon>
        <taxon>Chaetothyriales</taxon>
        <taxon>Herpotrichiellaceae</taxon>
        <taxon>Cladophialophora</taxon>
    </lineage>
</organism>
<dbReference type="SUPFAM" id="SSF51735">
    <property type="entry name" value="NAD(P)-binding Rossmann-fold domains"/>
    <property type="match status" value="1"/>
</dbReference>
<dbReference type="Proteomes" id="UP001172673">
    <property type="component" value="Unassembled WGS sequence"/>
</dbReference>
<dbReference type="InterPro" id="IPR002347">
    <property type="entry name" value="SDR_fam"/>
</dbReference>
<dbReference type="PANTHER" id="PTHR48107:SF7">
    <property type="entry name" value="RE15974P"/>
    <property type="match status" value="1"/>
</dbReference>
<dbReference type="GO" id="GO:0016614">
    <property type="term" value="F:oxidoreductase activity, acting on CH-OH group of donors"/>
    <property type="evidence" value="ECO:0007669"/>
    <property type="project" value="UniProtKB-ARBA"/>
</dbReference>
<evidence type="ECO:0000256" key="1">
    <source>
        <dbReference type="ARBA" id="ARBA00006484"/>
    </source>
</evidence>